<proteinExistence type="predicted"/>
<reference evidence="2" key="1">
    <citation type="submission" date="2018-05" db="EMBL/GenBank/DDBJ databases">
        <title>Draft genome of Mucuna pruriens seed.</title>
        <authorList>
            <person name="Nnadi N.E."/>
            <person name="Vos R."/>
            <person name="Hasami M.H."/>
            <person name="Devisetty U.K."/>
            <person name="Aguiy J.C."/>
        </authorList>
    </citation>
    <scope>NUCLEOTIDE SEQUENCE [LARGE SCALE GENOMIC DNA]</scope>
    <source>
        <strain evidence="2">JCA_2017</strain>
    </source>
</reference>
<sequence>MENNNKTLKELAMLDVLYQPWCIQYPQLESTLSYELKSGLIHLLPKFHGLARVPHGLFHDETARDPGRLHKDEGVFVLPRWSSEKLATLAAGHVQHMERHEATVPRKVLPNVQDSNHSEGDLWNPATHRGNFA</sequence>
<dbReference type="Proteomes" id="UP000257109">
    <property type="component" value="Unassembled WGS sequence"/>
</dbReference>
<gene>
    <name evidence="2" type="ORF">CR513_23769</name>
</gene>
<dbReference type="AlphaFoldDB" id="A0A371GTN1"/>
<organism evidence="2 3">
    <name type="scientific">Mucuna pruriens</name>
    <name type="common">Velvet bean</name>
    <name type="synonym">Dolichos pruriens</name>
    <dbReference type="NCBI Taxonomy" id="157652"/>
    <lineage>
        <taxon>Eukaryota</taxon>
        <taxon>Viridiplantae</taxon>
        <taxon>Streptophyta</taxon>
        <taxon>Embryophyta</taxon>
        <taxon>Tracheophyta</taxon>
        <taxon>Spermatophyta</taxon>
        <taxon>Magnoliopsida</taxon>
        <taxon>eudicotyledons</taxon>
        <taxon>Gunneridae</taxon>
        <taxon>Pentapetalae</taxon>
        <taxon>rosids</taxon>
        <taxon>fabids</taxon>
        <taxon>Fabales</taxon>
        <taxon>Fabaceae</taxon>
        <taxon>Papilionoideae</taxon>
        <taxon>50 kb inversion clade</taxon>
        <taxon>NPAAA clade</taxon>
        <taxon>indigoferoid/millettioid clade</taxon>
        <taxon>Phaseoleae</taxon>
        <taxon>Mucuna</taxon>
    </lineage>
</organism>
<protein>
    <submittedName>
        <fullName evidence="2">Uncharacterized protein</fullName>
    </submittedName>
</protein>
<comment type="caution">
    <text evidence="2">The sequence shown here is derived from an EMBL/GenBank/DDBJ whole genome shotgun (WGS) entry which is preliminary data.</text>
</comment>
<evidence type="ECO:0000313" key="2">
    <source>
        <dbReference type="EMBL" id="RDX93902.1"/>
    </source>
</evidence>
<name>A0A371GTN1_MUCPR</name>
<evidence type="ECO:0000313" key="3">
    <source>
        <dbReference type="Proteomes" id="UP000257109"/>
    </source>
</evidence>
<dbReference type="OrthoDB" id="1422241at2759"/>
<accession>A0A371GTN1</accession>
<feature type="non-terminal residue" evidence="2">
    <location>
        <position position="1"/>
    </location>
</feature>
<dbReference type="EMBL" id="QJKJ01004502">
    <property type="protein sequence ID" value="RDX93902.1"/>
    <property type="molecule type" value="Genomic_DNA"/>
</dbReference>
<keyword evidence="3" id="KW-1185">Reference proteome</keyword>
<evidence type="ECO:0000256" key="1">
    <source>
        <dbReference type="SAM" id="MobiDB-lite"/>
    </source>
</evidence>
<feature type="region of interest" description="Disordered" evidence="1">
    <location>
        <begin position="111"/>
        <end position="133"/>
    </location>
</feature>